<dbReference type="RefSeq" id="WP_136529615.1">
    <property type="nucleotide sequence ID" value="NZ_STGX01000006.1"/>
</dbReference>
<evidence type="ECO:0000259" key="1">
    <source>
        <dbReference type="PROSITE" id="PS51186"/>
    </source>
</evidence>
<comment type="caution">
    <text evidence="2">The sequence shown here is derived from an EMBL/GenBank/DDBJ whole genome shotgun (WGS) entry which is preliminary data.</text>
</comment>
<evidence type="ECO:0000313" key="3">
    <source>
        <dbReference type="Proteomes" id="UP000305792"/>
    </source>
</evidence>
<reference evidence="2 3" key="1">
    <citation type="journal article" date="2018" name="Int. J. Syst. Evol. Microbiol.">
        <title>Glycomyces paridis sp. nov., isolated from the medicinal plant Paris polyphylla.</title>
        <authorList>
            <person name="Fang X.M."/>
            <person name="Bai J.L."/>
            <person name="Su J."/>
            <person name="Zhao L.L."/>
            <person name="Liu H.Y."/>
            <person name="Ma B.P."/>
            <person name="Zhang Y.Q."/>
            <person name="Yu L.Y."/>
        </authorList>
    </citation>
    <scope>NUCLEOTIDE SEQUENCE [LARGE SCALE GENOMIC DNA]</scope>
    <source>
        <strain evidence="2 3">CPCC 204357</strain>
    </source>
</reference>
<sequence length="223" mass="24223">MTLADYLPVYRIRLRTERLELRVPDLDDLVALADQAAAGIHDPSFMPFAEPWTDAPPLERGRATVQYQMRAVMSAAPEDWTLPFVAVHEGAVIGMQEIAAKEFALTREVLTGSWLGLAHHGRGLGTEMRAAVLAFAFDGLGAEWATSASMEGNGPSQGVSRRLGYRADGIAHLVVKGERRTERRWRLGRGDWEAHREHPVAIDGLDDAALAALGLGPAEPPAA</sequence>
<organism evidence="2 3">
    <name type="scientific">Glycomyces paridis</name>
    <dbReference type="NCBI Taxonomy" id="2126555"/>
    <lineage>
        <taxon>Bacteria</taxon>
        <taxon>Bacillati</taxon>
        <taxon>Actinomycetota</taxon>
        <taxon>Actinomycetes</taxon>
        <taxon>Glycomycetales</taxon>
        <taxon>Glycomycetaceae</taxon>
        <taxon>Glycomyces</taxon>
    </lineage>
</organism>
<dbReference type="Pfam" id="PF13302">
    <property type="entry name" value="Acetyltransf_3"/>
    <property type="match status" value="1"/>
</dbReference>
<dbReference type="EMBL" id="STGX01000006">
    <property type="protein sequence ID" value="THV29122.1"/>
    <property type="molecule type" value="Genomic_DNA"/>
</dbReference>
<dbReference type="AlphaFoldDB" id="A0A4S8PI75"/>
<dbReference type="OrthoDB" id="3466127at2"/>
<feature type="domain" description="N-acetyltransferase" evidence="1">
    <location>
        <begin position="10"/>
        <end position="190"/>
    </location>
</feature>
<keyword evidence="3" id="KW-1185">Reference proteome</keyword>
<dbReference type="Gene3D" id="3.40.630.30">
    <property type="match status" value="1"/>
</dbReference>
<dbReference type="PROSITE" id="PS51186">
    <property type="entry name" value="GNAT"/>
    <property type="match status" value="1"/>
</dbReference>
<proteinExistence type="predicted"/>
<dbReference type="Proteomes" id="UP000305792">
    <property type="component" value="Unassembled WGS sequence"/>
</dbReference>
<evidence type="ECO:0000313" key="2">
    <source>
        <dbReference type="EMBL" id="THV29122.1"/>
    </source>
</evidence>
<protein>
    <submittedName>
        <fullName evidence="2">GNAT family N-acetyltransferase</fullName>
    </submittedName>
</protein>
<dbReference type="PANTHER" id="PTHR43441">
    <property type="entry name" value="RIBOSOMAL-PROTEIN-SERINE ACETYLTRANSFERASE"/>
    <property type="match status" value="1"/>
</dbReference>
<keyword evidence="2" id="KW-0808">Transferase</keyword>
<dbReference type="InterPro" id="IPR016181">
    <property type="entry name" value="Acyl_CoA_acyltransferase"/>
</dbReference>
<dbReference type="InterPro" id="IPR051908">
    <property type="entry name" value="Ribosomal_N-acetyltransferase"/>
</dbReference>
<dbReference type="GO" id="GO:0005737">
    <property type="term" value="C:cytoplasm"/>
    <property type="evidence" value="ECO:0007669"/>
    <property type="project" value="TreeGrafter"/>
</dbReference>
<dbReference type="SUPFAM" id="SSF55729">
    <property type="entry name" value="Acyl-CoA N-acyltransferases (Nat)"/>
    <property type="match status" value="1"/>
</dbReference>
<dbReference type="InterPro" id="IPR000182">
    <property type="entry name" value="GNAT_dom"/>
</dbReference>
<dbReference type="GO" id="GO:0008999">
    <property type="term" value="F:protein-N-terminal-alanine acetyltransferase activity"/>
    <property type="evidence" value="ECO:0007669"/>
    <property type="project" value="TreeGrafter"/>
</dbReference>
<dbReference type="PANTHER" id="PTHR43441:SF11">
    <property type="entry name" value="RIBOSOMAL-PROTEIN-SERINE ACETYLTRANSFERASE"/>
    <property type="match status" value="1"/>
</dbReference>
<dbReference type="GO" id="GO:1990189">
    <property type="term" value="F:protein N-terminal-serine acetyltransferase activity"/>
    <property type="evidence" value="ECO:0007669"/>
    <property type="project" value="TreeGrafter"/>
</dbReference>
<gene>
    <name evidence="2" type="ORF">E9998_10310</name>
</gene>
<name>A0A4S8PI75_9ACTN</name>
<accession>A0A4S8PI75</accession>